<proteinExistence type="predicted"/>
<sequence length="320" mass="35393">MKNRMILKRYLDNGQGKAISVIVFWTFLGLGTLNAVAQNESNPSSSGVITENLPIVGDVLQEKVKLAEPRLTESSGLAFSIRNPDRLWTHNDSGDGAWLYAFNRQGKATGRWFLMSVKANDWEDLASFQVDGQSYIVIADTGDNDAKRSDIKLHWFKEPDPDDSGRLFQGQVQTIRVRYPFGARDCEAIAVDPKTKLVWLATKRWLPSCDLLTVPLAASDDLVTATSAGVLPLPMVTGMDISADGQSMVIGSYLNAVLFHKKQVAEDWSTTLRSDPLSLAMPKLRQIEAIAFDLQKRIWVTSEGNPAWLAPVAAEPVMEK</sequence>
<dbReference type="OrthoDB" id="9801244at2"/>
<gene>
    <name evidence="1" type="ORF">FF011L_00460</name>
</gene>
<protein>
    <recommendedName>
        <fullName evidence="3">Integral membrane protein</fullName>
    </recommendedName>
</protein>
<dbReference type="SUPFAM" id="SSF63825">
    <property type="entry name" value="YWTD domain"/>
    <property type="match status" value="1"/>
</dbReference>
<keyword evidence="2" id="KW-1185">Reference proteome</keyword>
<accession>A0A517M947</accession>
<organism evidence="1 2">
    <name type="scientific">Roseimaritima multifibrata</name>
    <dbReference type="NCBI Taxonomy" id="1930274"/>
    <lineage>
        <taxon>Bacteria</taxon>
        <taxon>Pseudomonadati</taxon>
        <taxon>Planctomycetota</taxon>
        <taxon>Planctomycetia</taxon>
        <taxon>Pirellulales</taxon>
        <taxon>Pirellulaceae</taxon>
        <taxon>Roseimaritima</taxon>
    </lineage>
</organism>
<dbReference type="Proteomes" id="UP000320672">
    <property type="component" value="Chromosome"/>
</dbReference>
<reference evidence="1 2" key="1">
    <citation type="submission" date="2019-02" db="EMBL/GenBank/DDBJ databases">
        <title>Deep-cultivation of Planctomycetes and their phenomic and genomic characterization uncovers novel biology.</title>
        <authorList>
            <person name="Wiegand S."/>
            <person name="Jogler M."/>
            <person name="Boedeker C."/>
            <person name="Pinto D."/>
            <person name="Vollmers J."/>
            <person name="Rivas-Marin E."/>
            <person name="Kohn T."/>
            <person name="Peeters S.H."/>
            <person name="Heuer A."/>
            <person name="Rast P."/>
            <person name="Oberbeckmann S."/>
            <person name="Bunk B."/>
            <person name="Jeske O."/>
            <person name="Meyerdierks A."/>
            <person name="Storesund J.E."/>
            <person name="Kallscheuer N."/>
            <person name="Luecker S."/>
            <person name="Lage O.M."/>
            <person name="Pohl T."/>
            <person name="Merkel B.J."/>
            <person name="Hornburger P."/>
            <person name="Mueller R.-W."/>
            <person name="Bruemmer F."/>
            <person name="Labrenz M."/>
            <person name="Spormann A.M."/>
            <person name="Op den Camp H."/>
            <person name="Overmann J."/>
            <person name="Amann R."/>
            <person name="Jetten M.S.M."/>
            <person name="Mascher T."/>
            <person name="Medema M.H."/>
            <person name="Devos D.P."/>
            <person name="Kaster A.-K."/>
            <person name="Ovreas L."/>
            <person name="Rohde M."/>
            <person name="Galperin M.Y."/>
            <person name="Jogler C."/>
        </authorList>
    </citation>
    <scope>NUCLEOTIDE SEQUENCE [LARGE SCALE GENOMIC DNA]</scope>
    <source>
        <strain evidence="1 2">FF011L</strain>
    </source>
</reference>
<dbReference type="EMBL" id="CP036262">
    <property type="protein sequence ID" value="QDS91317.1"/>
    <property type="molecule type" value="Genomic_DNA"/>
</dbReference>
<name>A0A517M947_9BACT</name>
<dbReference type="KEGG" id="rml:FF011L_00460"/>
<evidence type="ECO:0008006" key="3">
    <source>
        <dbReference type="Google" id="ProtNLM"/>
    </source>
</evidence>
<dbReference type="AlphaFoldDB" id="A0A517M947"/>
<evidence type="ECO:0000313" key="1">
    <source>
        <dbReference type="EMBL" id="QDS91317.1"/>
    </source>
</evidence>
<evidence type="ECO:0000313" key="2">
    <source>
        <dbReference type="Proteomes" id="UP000320672"/>
    </source>
</evidence>
<dbReference type="RefSeq" id="WP_145349402.1">
    <property type="nucleotide sequence ID" value="NZ_CP036262.1"/>
</dbReference>